<dbReference type="EMBL" id="CP065668">
    <property type="protein sequence ID" value="QPS10428.1"/>
    <property type="molecule type" value="Genomic_DNA"/>
</dbReference>
<organism evidence="2 3">
    <name type="scientific">Delftia acidovorans</name>
    <name type="common">Pseudomonas acidovorans</name>
    <name type="synonym">Comamonas acidovorans</name>
    <dbReference type="NCBI Taxonomy" id="80866"/>
    <lineage>
        <taxon>Bacteria</taxon>
        <taxon>Pseudomonadati</taxon>
        <taxon>Pseudomonadota</taxon>
        <taxon>Betaproteobacteria</taxon>
        <taxon>Burkholderiales</taxon>
        <taxon>Comamonadaceae</taxon>
        <taxon>Delftia</taxon>
    </lineage>
</organism>
<gene>
    <name evidence="2" type="ORF">I6G66_10745</name>
</gene>
<dbReference type="Proteomes" id="UP000594778">
    <property type="component" value="Chromosome"/>
</dbReference>
<accession>A0A7T2S7N1</accession>
<proteinExistence type="predicted"/>
<feature type="signal peptide" evidence="1">
    <location>
        <begin position="1"/>
        <end position="30"/>
    </location>
</feature>
<evidence type="ECO:0000256" key="1">
    <source>
        <dbReference type="SAM" id="SignalP"/>
    </source>
</evidence>
<dbReference type="AlphaFoldDB" id="A0A7T2S7N1"/>
<protein>
    <submittedName>
        <fullName evidence="2">Uncharacterized protein</fullName>
    </submittedName>
</protein>
<name>A0A7T2S7N1_DELAC</name>
<keyword evidence="1" id="KW-0732">Signal</keyword>
<reference evidence="2 3" key="1">
    <citation type="submission" date="2020-12" db="EMBL/GenBank/DDBJ databases">
        <title>FDA dAtabase for Regulatory Grade micrObial Sequences (FDA-ARGOS): Supporting development and validation of Infectious Disease Dx tests.</title>
        <authorList>
            <person name="Sproer C."/>
            <person name="Gronow S."/>
            <person name="Severitt S."/>
            <person name="Schroder I."/>
            <person name="Tallon L."/>
            <person name="Sadzewicz L."/>
            <person name="Zhao X."/>
            <person name="Boylan J."/>
            <person name="Ott S."/>
            <person name="Bowen H."/>
            <person name="Vavikolanu K."/>
            <person name="Mehta A."/>
            <person name="Aluvathingal J."/>
            <person name="Nadendla S."/>
            <person name="Lowell S."/>
            <person name="Myers T."/>
            <person name="Yan Y."/>
            <person name="Sichtig H."/>
        </authorList>
    </citation>
    <scope>NUCLEOTIDE SEQUENCE [LARGE SCALE GENOMIC DNA]</scope>
    <source>
        <strain evidence="2 3">FDAARGOS_909</strain>
    </source>
</reference>
<feature type="chain" id="PRO_5033056999" evidence="1">
    <location>
        <begin position="31"/>
        <end position="121"/>
    </location>
</feature>
<sequence length="121" mass="12894">MTTTASPWVARAAAAGLAMAALMASGAAQARGDVQWSISLNSPGMYGPPVYVAPAPVYVAPPQPIYYAPPPPVYYAPRAVYRAPPVVVVPGYGYGYGYRGGYRGEYRHGHGHGHGHGHWRR</sequence>
<evidence type="ECO:0000313" key="2">
    <source>
        <dbReference type="EMBL" id="QPS10428.1"/>
    </source>
</evidence>
<dbReference type="RefSeq" id="WP_197956932.1">
    <property type="nucleotide sequence ID" value="NZ_CP065668.1"/>
</dbReference>
<evidence type="ECO:0000313" key="3">
    <source>
        <dbReference type="Proteomes" id="UP000594778"/>
    </source>
</evidence>